<evidence type="ECO:0000313" key="2">
    <source>
        <dbReference type="Proteomes" id="UP000269208"/>
    </source>
</evidence>
<dbReference type="EMBL" id="LR134190">
    <property type="protein sequence ID" value="VEB54212.1"/>
    <property type="molecule type" value="Genomic_DNA"/>
</dbReference>
<protein>
    <submittedName>
        <fullName evidence="1">Uncharacterized protein</fullName>
    </submittedName>
</protein>
<name>A0A447TVI9_SALET</name>
<gene>
    <name evidence="1" type="ORF">NCTC6754_03173</name>
</gene>
<dbReference type="Proteomes" id="UP000269208">
    <property type="component" value="Chromosome"/>
</dbReference>
<proteinExistence type="predicted"/>
<evidence type="ECO:0000313" key="1">
    <source>
        <dbReference type="EMBL" id="VEB54212.1"/>
    </source>
</evidence>
<accession>A0A447TVI9</accession>
<dbReference type="AlphaFoldDB" id="A0A447TVI9"/>
<organism evidence="1 2">
    <name type="scientific">Salmonella enterica I</name>
    <dbReference type="NCBI Taxonomy" id="59201"/>
    <lineage>
        <taxon>Bacteria</taxon>
        <taxon>Pseudomonadati</taxon>
        <taxon>Pseudomonadota</taxon>
        <taxon>Gammaproteobacteria</taxon>
        <taxon>Enterobacterales</taxon>
        <taxon>Enterobacteriaceae</taxon>
        <taxon>Salmonella</taxon>
    </lineage>
</organism>
<sequence>MTKAPIFWRRAWRKTKMPFTRHQRIVTSIFKAFQPWSSPDQSGAIHSLPYLWYFHTTTYRLYPLADWCSRLIASHGREQTWETCNIDSSATPFSAIACKLGVGISPPKGVISEYPISSAIITIISGRSFCVLCAVPEKIMLSVASVTCFFHGLFPISDYGCCTRAAGKCGKRDHQPENLPITSARQAFSPFRFRGQARSGARISVKKRVIAATKSVVAGTVDMCGAASLADYFHRNTVDTPGAGFS</sequence>
<reference evidence="1 2" key="1">
    <citation type="submission" date="2018-12" db="EMBL/GenBank/DDBJ databases">
        <authorList>
            <consortium name="Pathogen Informatics"/>
        </authorList>
    </citation>
    <scope>NUCLEOTIDE SEQUENCE [LARGE SCALE GENOMIC DNA]</scope>
    <source>
        <strain evidence="1 2">NCTC6754</strain>
    </source>
</reference>